<feature type="compositionally biased region" description="Basic and acidic residues" evidence="2">
    <location>
        <begin position="38"/>
        <end position="52"/>
    </location>
</feature>
<organism evidence="5 6">
    <name type="scientific">Phaedon cochleariae</name>
    <name type="common">Mustard beetle</name>
    <dbReference type="NCBI Taxonomy" id="80249"/>
    <lineage>
        <taxon>Eukaryota</taxon>
        <taxon>Metazoa</taxon>
        <taxon>Ecdysozoa</taxon>
        <taxon>Arthropoda</taxon>
        <taxon>Hexapoda</taxon>
        <taxon>Insecta</taxon>
        <taxon>Pterygota</taxon>
        <taxon>Neoptera</taxon>
        <taxon>Endopterygota</taxon>
        <taxon>Coleoptera</taxon>
        <taxon>Polyphaga</taxon>
        <taxon>Cucujiformia</taxon>
        <taxon>Chrysomeloidea</taxon>
        <taxon>Chrysomelidae</taxon>
        <taxon>Chrysomelinae</taxon>
        <taxon>Chrysomelini</taxon>
        <taxon>Phaedon</taxon>
    </lineage>
</organism>
<sequence>MIISKQETLADKIAGVLSTAPSNFDLDDEIDEDTRAKVTSENDFEEHVDQSSKFRKQNVDLLADVDERYAGKKGSRKNLSSPVSSSDDDFDSETELEAPLQGSDEDEANSDSEEQSGDGEDSEELTESDGGSDDAHENGDYDISEPSMSSNFKHMEHDNVISQKKKGTCVRNQMSIWENLLEMRIQMQKCLLAANKLPLGSKREEMKMDSGSEFTDKVFQTRDSLAKLLDKLLDLQKFCWSKYPETKSLKKIGNTSEDPDDEEIPSDTDEEDVAENEDSDEDEVPSKRRKIADFESELSKQHEMYKKYRTSVIQKWHDKTNISGMKNNVTSYSVINTIEHALADKTKLVKRTQLKKSDYDILGEDKSDQNPTKSTENTSGEYYPEIFDDTDFYHQLLRELIEVKSADITDPVHLGRQWIQLQSLRSKMKRKIDTRATKGRKIRYAVHTKLVNFMAPMDDNLWLEESKNELFSSLFGKNSLADVS</sequence>
<feature type="compositionally biased region" description="Polar residues" evidence="2">
    <location>
        <begin position="369"/>
        <end position="380"/>
    </location>
</feature>
<feature type="domain" description="AATF leucine zipper-containing" evidence="4">
    <location>
        <begin position="165"/>
        <end position="319"/>
    </location>
</feature>
<feature type="region of interest" description="Disordered" evidence="2">
    <location>
        <begin position="38"/>
        <end position="151"/>
    </location>
</feature>
<dbReference type="InterPro" id="IPR039223">
    <property type="entry name" value="AATF/Bfr2"/>
</dbReference>
<proteinExistence type="inferred from homology"/>
<evidence type="ECO:0000259" key="4">
    <source>
        <dbReference type="Pfam" id="PF13339"/>
    </source>
</evidence>
<evidence type="ECO:0000259" key="3">
    <source>
        <dbReference type="Pfam" id="PF08164"/>
    </source>
</evidence>
<feature type="domain" description="Apoptosis-antagonizing transcription factor C-terminal" evidence="3">
    <location>
        <begin position="393"/>
        <end position="475"/>
    </location>
</feature>
<feature type="compositionally biased region" description="Acidic residues" evidence="2">
    <location>
        <begin position="257"/>
        <end position="283"/>
    </location>
</feature>
<feature type="region of interest" description="Disordered" evidence="2">
    <location>
        <begin position="360"/>
        <end position="380"/>
    </location>
</feature>
<gene>
    <name evidence="5" type="ORF">PHAECO_LOCUS8239</name>
</gene>
<dbReference type="AlphaFoldDB" id="A0A9P0DJC4"/>
<reference evidence="5" key="1">
    <citation type="submission" date="2022-01" db="EMBL/GenBank/DDBJ databases">
        <authorList>
            <person name="King R."/>
        </authorList>
    </citation>
    <scope>NUCLEOTIDE SEQUENCE</scope>
</reference>
<dbReference type="Pfam" id="PF08164">
    <property type="entry name" value="TRAUB"/>
    <property type="match status" value="1"/>
</dbReference>
<dbReference type="Pfam" id="PF13339">
    <property type="entry name" value="AATF-Che1"/>
    <property type="match status" value="1"/>
</dbReference>
<dbReference type="GO" id="GO:0005730">
    <property type="term" value="C:nucleolus"/>
    <property type="evidence" value="ECO:0007669"/>
    <property type="project" value="TreeGrafter"/>
</dbReference>
<evidence type="ECO:0000256" key="2">
    <source>
        <dbReference type="SAM" id="MobiDB-lite"/>
    </source>
</evidence>
<comment type="similarity">
    <text evidence="1">Belongs to the AATF family.</text>
</comment>
<dbReference type="InterPro" id="IPR012617">
    <property type="entry name" value="AATF_C"/>
</dbReference>
<dbReference type="PANTHER" id="PTHR15565">
    <property type="entry name" value="AATF PROTEIN APOPTOSIS ANTAGONIZING TRANSCRIPTION FACTOR"/>
    <property type="match status" value="1"/>
</dbReference>
<dbReference type="EMBL" id="OU896710">
    <property type="protein sequence ID" value="CAH1162739.1"/>
    <property type="molecule type" value="Genomic_DNA"/>
</dbReference>
<dbReference type="InterPro" id="IPR025160">
    <property type="entry name" value="AATF"/>
</dbReference>
<feature type="compositionally biased region" description="Acidic residues" evidence="2">
    <location>
        <begin position="86"/>
        <end position="96"/>
    </location>
</feature>
<evidence type="ECO:0000313" key="5">
    <source>
        <dbReference type="EMBL" id="CAH1162739.1"/>
    </source>
</evidence>
<feature type="region of interest" description="Disordered" evidence="2">
    <location>
        <begin position="250"/>
        <end position="295"/>
    </location>
</feature>
<reference evidence="5" key="2">
    <citation type="submission" date="2022-10" db="EMBL/GenBank/DDBJ databases">
        <authorList>
            <consortium name="ENA_rothamsted_submissions"/>
            <consortium name="culmorum"/>
            <person name="King R."/>
        </authorList>
    </citation>
    <scope>NUCLEOTIDE SEQUENCE</scope>
</reference>
<dbReference type="Proteomes" id="UP001153737">
    <property type="component" value="Chromosome 4"/>
</dbReference>
<name>A0A9P0DJC4_PHACE</name>
<dbReference type="GO" id="GO:0006357">
    <property type="term" value="P:regulation of transcription by RNA polymerase II"/>
    <property type="evidence" value="ECO:0007669"/>
    <property type="project" value="TreeGrafter"/>
</dbReference>
<evidence type="ECO:0008006" key="7">
    <source>
        <dbReference type="Google" id="ProtNLM"/>
    </source>
</evidence>
<dbReference type="OrthoDB" id="5783963at2759"/>
<accession>A0A9P0DJC4</accession>
<feature type="compositionally biased region" description="Acidic residues" evidence="2">
    <location>
        <begin position="103"/>
        <end position="132"/>
    </location>
</feature>
<evidence type="ECO:0000256" key="1">
    <source>
        <dbReference type="ARBA" id="ARBA00008966"/>
    </source>
</evidence>
<protein>
    <recommendedName>
        <fullName evidence="7">Protein AATF</fullName>
    </recommendedName>
</protein>
<keyword evidence="6" id="KW-1185">Reference proteome</keyword>
<dbReference type="PANTHER" id="PTHR15565:SF0">
    <property type="entry name" value="PROTEIN AATF"/>
    <property type="match status" value="1"/>
</dbReference>
<evidence type="ECO:0000313" key="6">
    <source>
        <dbReference type="Proteomes" id="UP001153737"/>
    </source>
</evidence>